<accession>A0AAV1U0B7</accession>
<protein>
    <submittedName>
        <fullName evidence="1">Uncharacterized protein</fullName>
    </submittedName>
</protein>
<dbReference type="AlphaFoldDB" id="A0AAV1U0B7"/>
<name>A0AAV1U0B7_9STRA</name>
<dbReference type="EMBL" id="CAKLBY020000103">
    <property type="protein sequence ID" value="CAK7926917.1"/>
    <property type="molecule type" value="Genomic_DNA"/>
</dbReference>
<comment type="caution">
    <text evidence="1">The sequence shown here is derived from an EMBL/GenBank/DDBJ whole genome shotgun (WGS) entry which is preliminary data.</text>
</comment>
<gene>
    <name evidence="1" type="ORF">PM001_LOCUS12067</name>
</gene>
<evidence type="ECO:0000313" key="1">
    <source>
        <dbReference type="EMBL" id="CAK7926917.1"/>
    </source>
</evidence>
<sequence length="155" mass="17080">MRIPSSTTHLHFDAKILRFAVNSLEVLSSYTAEALQNHLAEVYTSLSSCDGSSSEMLSCMTYLYTLSGHTRLADAIVKSSILGLLIRMSAQEVQLATSSETMLSMLCLVLGHLFRSTTAIALSPPDQLRQLVKTLLTIVADLPIRAKDKEDYQQE</sequence>
<dbReference type="Proteomes" id="UP001162060">
    <property type="component" value="Unassembled WGS sequence"/>
</dbReference>
<proteinExistence type="predicted"/>
<organism evidence="1 2">
    <name type="scientific">Peronospora matthiolae</name>
    <dbReference type="NCBI Taxonomy" id="2874970"/>
    <lineage>
        <taxon>Eukaryota</taxon>
        <taxon>Sar</taxon>
        <taxon>Stramenopiles</taxon>
        <taxon>Oomycota</taxon>
        <taxon>Peronosporomycetes</taxon>
        <taxon>Peronosporales</taxon>
        <taxon>Peronosporaceae</taxon>
        <taxon>Peronospora</taxon>
    </lineage>
</organism>
<evidence type="ECO:0000313" key="2">
    <source>
        <dbReference type="Proteomes" id="UP001162060"/>
    </source>
</evidence>
<reference evidence="1" key="1">
    <citation type="submission" date="2024-01" db="EMBL/GenBank/DDBJ databases">
        <authorList>
            <person name="Webb A."/>
        </authorList>
    </citation>
    <scope>NUCLEOTIDE SEQUENCE</scope>
    <source>
        <strain evidence="1">Pm1</strain>
    </source>
</reference>